<dbReference type="Proteomes" id="UP001180087">
    <property type="component" value="Chromosome"/>
</dbReference>
<dbReference type="InterPro" id="IPR000415">
    <property type="entry name" value="Nitroreductase-like"/>
</dbReference>
<keyword evidence="10" id="KW-1185">Reference proteome</keyword>
<gene>
    <name evidence="9" type="ORF">QR721_02255</name>
</gene>
<dbReference type="PANTHER" id="PTHR43821:SF1">
    <property type="entry name" value="NAD(P)H NITROREDUCTASE YDJA-RELATED"/>
    <property type="match status" value="1"/>
</dbReference>
<evidence type="ECO:0000256" key="6">
    <source>
        <dbReference type="ARBA" id="ARBA00023002"/>
    </source>
</evidence>
<evidence type="ECO:0000256" key="4">
    <source>
        <dbReference type="ARBA" id="ARBA00022643"/>
    </source>
</evidence>
<dbReference type="InterPro" id="IPR052530">
    <property type="entry name" value="NAD(P)H_nitroreductase"/>
</dbReference>
<keyword evidence="3" id="KW-0285">Flavoprotein</keyword>
<comment type="similarity">
    <text evidence="2">Belongs to the nitroreductase family.</text>
</comment>
<proteinExistence type="inferred from homology"/>
<keyword evidence="5" id="KW-0521">NADP</keyword>
<reference evidence="9" key="1">
    <citation type="submission" date="2023-06" db="EMBL/GenBank/DDBJ databases">
        <title>A Treasure from Seagulls: Isolation and Description of Aciduricobacillus qingdaonensis gen. nov., sp. nov., a Rare Obligately Uric Acid-utilizing Member in the Family Bacillaceae.</title>
        <authorList>
            <person name="Liu W."/>
            <person name="Wang B."/>
        </authorList>
    </citation>
    <scope>NUCLEOTIDE SEQUENCE</scope>
    <source>
        <strain evidence="9">44XB</strain>
    </source>
</reference>
<dbReference type="InterPro" id="IPR029479">
    <property type="entry name" value="Nitroreductase"/>
</dbReference>
<dbReference type="SUPFAM" id="SSF55469">
    <property type="entry name" value="FMN-dependent nitroreductase-like"/>
    <property type="match status" value="1"/>
</dbReference>
<dbReference type="PANTHER" id="PTHR43821">
    <property type="entry name" value="NAD(P)H NITROREDUCTASE YDJA-RELATED"/>
    <property type="match status" value="1"/>
</dbReference>
<evidence type="ECO:0000256" key="1">
    <source>
        <dbReference type="ARBA" id="ARBA00001917"/>
    </source>
</evidence>
<evidence type="ECO:0000313" key="10">
    <source>
        <dbReference type="Proteomes" id="UP001180087"/>
    </source>
</evidence>
<dbReference type="RefSeq" id="WP_348028773.1">
    <property type="nucleotide sequence ID" value="NZ_CP129113.1"/>
</dbReference>
<evidence type="ECO:0000256" key="5">
    <source>
        <dbReference type="ARBA" id="ARBA00022857"/>
    </source>
</evidence>
<dbReference type="Gene3D" id="3.40.109.10">
    <property type="entry name" value="NADH Oxidase"/>
    <property type="match status" value="1"/>
</dbReference>
<evidence type="ECO:0000256" key="7">
    <source>
        <dbReference type="ARBA" id="ARBA00023027"/>
    </source>
</evidence>
<dbReference type="EMBL" id="CP129113">
    <property type="protein sequence ID" value="WLV25084.1"/>
    <property type="molecule type" value="Genomic_DNA"/>
</dbReference>
<organism evidence="9 10">
    <name type="scientific">Aciduricibacillus chroicocephali</name>
    <dbReference type="NCBI Taxonomy" id="3054939"/>
    <lineage>
        <taxon>Bacteria</taxon>
        <taxon>Bacillati</taxon>
        <taxon>Bacillota</taxon>
        <taxon>Bacilli</taxon>
        <taxon>Bacillales</taxon>
        <taxon>Bacillaceae</taxon>
        <taxon>Aciduricibacillus</taxon>
    </lineage>
</organism>
<keyword evidence="4" id="KW-0288">FMN</keyword>
<evidence type="ECO:0000313" key="9">
    <source>
        <dbReference type="EMBL" id="WLV25084.1"/>
    </source>
</evidence>
<evidence type="ECO:0000256" key="2">
    <source>
        <dbReference type="ARBA" id="ARBA00007118"/>
    </source>
</evidence>
<comment type="cofactor">
    <cofactor evidence="1">
        <name>FMN</name>
        <dbReference type="ChEBI" id="CHEBI:58210"/>
    </cofactor>
</comment>
<accession>A0ABY9KWT2</accession>
<dbReference type="Pfam" id="PF00881">
    <property type="entry name" value="Nitroreductase"/>
    <property type="match status" value="1"/>
</dbReference>
<dbReference type="CDD" id="cd02135">
    <property type="entry name" value="YdjA-like"/>
    <property type="match status" value="1"/>
</dbReference>
<protein>
    <submittedName>
        <fullName evidence="9">Nitroreductase</fullName>
    </submittedName>
</protein>
<keyword evidence="7" id="KW-0520">NAD</keyword>
<feature type="domain" description="Nitroreductase" evidence="8">
    <location>
        <begin position="13"/>
        <end position="163"/>
    </location>
</feature>
<evidence type="ECO:0000256" key="3">
    <source>
        <dbReference type="ARBA" id="ARBA00022630"/>
    </source>
</evidence>
<name>A0ABY9KWT2_9BACI</name>
<keyword evidence="6" id="KW-0560">Oxidoreductase</keyword>
<sequence>MNTGEKTALKKVIRERRSIKGGYTNKEVKEDTVIALLEEAVWAPTHGMRQPWRFIYVGADQLPTFAKKIASTYPEEIQENREAYLNEPNAILVIIMAAPEKQKQWDENFGAVASMIQNFSLLAWEEKLGVCWKTNPHIYNDQVRSILGVSEDEKIIGFIHLGYFDQNEDERERLPVRDKFKRFGE</sequence>
<evidence type="ECO:0000259" key="8">
    <source>
        <dbReference type="Pfam" id="PF00881"/>
    </source>
</evidence>
<dbReference type="InterPro" id="IPR026021">
    <property type="entry name" value="YdjA-like"/>
</dbReference>